<dbReference type="EMBL" id="JH767216">
    <property type="protein sequence ID" value="EQC27015.1"/>
    <property type="molecule type" value="Genomic_DNA"/>
</dbReference>
<keyword evidence="2" id="KW-1185">Reference proteome</keyword>
<dbReference type="AlphaFoldDB" id="T0Q0Z2"/>
<proteinExistence type="predicted"/>
<dbReference type="OMA" id="LRRIHKC"/>
<dbReference type="Proteomes" id="UP000030762">
    <property type="component" value="Unassembled WGS sequence"/>
</dbReference>
<sequence>MFQDEAGFTKFIDGNTVYARARRLYRATSGRTTKRFLEPGYDIECSYEEMRRTPPPVVAPYIKATAHDLLARLEKNQIYFPNARDLDDLEALGLPRVSSLDQLPRHHIDQILTRDGSRCPSAHKVAVRLSKALRRLVYEREAMRIVGIPGLFLYQVAPFRGRLETAAADADTTDYAAEAAKSAKDLLRRIHKCQSHGGPCFSASCRRQCRRDHERASGNRKRNRNINYYSDFEDDQAGAMDAYYDQCADAVVYYYTKCWCLGQPSDSDSDDDDYDLCTDVEPLPTPPTSCTIT</sequence>
<evidence type="ECO:0000313" key="2">
    <source>
        <dbReference type="Proteomes" id="UP000030762"/>
    </source>
</evidence>
<gene>
    <name evidence="1" type="ORF">SDRG_15129</name>
</gene>
<reference evidence="1 2" key="1">
    <citation type="submission" date="2012-04" db="EMBL/GenBank/DDBJ databases">
        <title>The Genome Sequence of Saprolegnia declina VS20.</title>
        <authorList>
            <consortium name="The Broad Institute Genome Sequencing Platform"/>
            <person name="Russ C."/>
            <person name="Nusbaum C."/>
            <person name="Tyler B."/>
            <person name="van West P."/>
            <person name="Dieguez-Uribeondo J."/>
            <person name="de Bruijn I."/>
            <person name="Tripathy S."/>
            <person name="Jiang R."/>
            <person name="Young S.K."/>
            <person name="Zeng Q."/>
            <person name="Gargeya S."/>
            <person name="Fitzgerald M."/>
            <person name="Haas B."/>
            <person name="Abouelleil A."/>
            <person name="Alvarado L."/>
            <person name="Arachchi H.M."/>
            <person name="Berlin A."/>
            <person name="Chapman S.B."/>
            <person name="Goldberg J."/>
            <person name="Griggs A."/>
            <person name="Gujja S."/>
            <person name="Hansen M."/>
            <person name="Howarth C."/>
            <person name="Imamovic A."/>
            <person name="Larimer J."/>
            <person name="McCowen C."/>
            <person name="Montmayeur A."/>
            <person name="Murphy C."/>
            <person name="Neiman D."/>
            <person name="Pearson M."/>
            <person name="Priest M."/>
            <person name="Roberts A."/>
            <person name="Saif S."/>
            <person name="Shea T."/>
            <person name="Sisk P."/>
            <person name="Sykes S."/>
            <person name="Wortman J."/>
            <person name="Nusbaum C."/>
            <person name="Birren B."/>
        </authorList>
    </citation>
    <scope>NUCLEOTIDE SEQUENCE [LARGE SCALE GENOMIC DNA]</scope>
    <source>
        <strain evidence="1 2">VS20</strain>
    </source>
</reference>
<name>T0Q0Z2_SAPDV</name>
<dbReference type="VEuPathDB" id="FungiDB:SDRG_15129"/>
<evidence type="ECO:0000313" key="1">
    <source>
        <dbReference type="EMBL" id="EQC27015.1"/>
    </source>
</evidence>
<accession>T0Q0Z2</accession>
<dbReference type="GeneID" id="19955856"/>
<dbReference type="OrthoDB" id="71332at2759"/>
<organism evidence="1 2">
    <name type="scientific">Saprolegnia diclina (strain VS20)</name>
    <dbReference type="NCBI Taxonomy" id="1156394"/>
    <lineage>
        <taxon>Eukaryota</taxon>
        <taxon>Sar</taxon>
        <taxon>Stramenopiles</taxon>
        <taxon>Oomycota</taxon>
        <taxon>Saprolegniomycetes</taxon>
        <taxon>Saprolegniales</taxon>
        <taxon>Saprolegniaceae</taxon>
        <taxon>Saprolegnia</taxon>
    </lineage>
</organism>
<protein>
    <submittedName>
        <fullName evidence="1">Uncharacterized protein</fullName>
    </submittedName>
</protein>
<dbReference type="RefSeq" id="XP_008619515.1">
    <property type="nucleotide sequence ID" value="XM_008621293.1"/>
</dbReference>
<dbReference type="InParanoid" id="T0Q0Z2"/>